<dbReference type="Gene3D" id="3.30.530.20">
    <property type="match status" value="1"/>
</dbReference>
<dbReference type="SUPFAM" id="SSF55961">
    <property type="entry name" value="Bet v1-like"/>
    <property type="match status" value="1"/>
</dbReference>
<dbReference type="CDD" id="cd07820">
    <property type="entry name" value="SRPBCC_3"/>
    <property type="match status" value="1"/>
</dbReference>
<reference evidence="1 2" key="1">
    <citation type="submission" date="2024-02" db="EMBL/GenBank/DDBJ databases">
        <title>A Gaetbulibacter species isolated from tidal flats and genomic insights of their niches.</title>
        <authorList>
            <person name="Ye Y."/>
        </authorList>
    </citation>
    <scope>NUCLEOTIDE SEQUENCE [LARGE SCALE GENOMIC DNA]</scope>
    <source>
        <strain evidence="1 2">KYW382</strain>
    </source>
</reference>
<gene>
    <name evidence="1" type="ORF">V8G58_08975</name>
</gene>
<accession>A0ABW7MZI7</accession>
<keyword evidence="2" id="KW-1185">Reference proteome</keyword>
<dbReference type="EMBL" id="JBAWKB010000002">
    <property type="protein sequence ID" value="MFH6772064.1"/>
    <property type="molecule type" value="Genomic_DNA"/>
</dbReference>
<dbReference type="RefSeq" id="WP_344741324.1">
    <property type="nucleotide sequence ID" value="NZ_BAABAY010000002.1"/>
</dbReference>
<dbReference type="Proteomes" id="UP001610100">
    <property type="component" value="Unassembled WGS sequence"/>
</dbReference>
<proteinExistence type="predicted"/>
<sequence length="155" mass="18307">MKIYTLHKKQNLPISKETAWEFLSDPRNLKTITPDYMGFNILSGADRPMFSGQIIQYIVTPVLGIKTKWVTEITHVREGEYFVDEQRFGPYALWHHKHFIKEIDGGIEMEDIIDYKIPFGFIGRLTHPILVKPKLEEIFSYRKEKLETLFGKYKK</sequence>
<protein>
    <submittedName>
        <fullName evidence="1">SRPBCC family protein</fullName>
    </submittedName>
</protein>
<evidence type="ECO:0000313" key="2">
    <source>
        <dbReference type="Proteomes" id="UP001610100"/>
    </source>
</evidence>
<organism evidence="1 2">
    <name type="scientific">Gaetbulibacter aestuarii</name>
    <dbReference type="NCBI Taxonomy" id="1502358"/>
    <lineage>
        <taxon>Bacteria</taxon>
        <taxon>Pseudomonadati</taxon>
        <taxon>Bacteroidota</taxon>
        <taxon>Flavobacteriia</taxon>
        <taxon>Flavobacteriales</taxon>
        <taxon>Flavobacteriaceae</taxon>
        <taxon>Gaetbulibacter</taxon>
    </lineage>
</organism>
<name>A0ABW7MZI7_9FLAO</name>
<dbReference type="InterPro" id="IPR023393">
    <property type="entry name" value="START-like_dom_sf"/>
</dbReference>
<comment type="caution">
    <text evidence="1">The sequence shown here is derived from an EMBL/GenBank/DDBJ whole genome shotgun (WGS) entry which is preliminary data.</text>
</comment>
<evidence type="ECO:0000313" key="1">
    <source>
        <dbReference type="EMBL" id="MFH6772064.1"/>
    </source>
</evidence>